<accession>A0A0C3IZ43</accession>
<dbReference type="HOGENOM" id="CLU_091937_0_0_1"/>
<proteinExistence type="predicted"/>
<gene>
    <name evidence="1" type="ORF">M404DRAFT_47472</name>
</gene>
<dbReference type="OrthoDB" id="2691851at2759"/>
<dbReference type="InParanoid" id="A0A0C3IZ43"/>
<organism evidence="1 2">
    <name type="scientific">Pisolithus tinctorius Marx 270</name>
    <dbReference type="NCBI Taxonomy" id="870435"/>
    <lineage>
        <taxon>Eukaryota</taxon>
        <taxon>Fungi</taxon>
        <taxon>Dikarya</taxon>
        <taxon>Basidiomycota</taxon>
        <taxon>Agaricomycotina</taxon>
        <taxon>Agaricomycetes</taxon>
        <taxon>Agaricomycetidae</taxon>
        <taxon>Boletales</taxon>
        <taxon>Sclerodermatineae</taxon>
        <taxon>Pisolithaceae</taxon>
        <taxon>Pisolithus</taxon>
    </lineage>
</organism>
<reference evidence="2" key="2">
    <citation type="submission" date="2015-01" db="EMBL/GenBank/DDBJ databases">
        <title>Evolutionary Origins and Diversification of the Mycorrhizal Mutualists.</title>
        <authorList>
            <consortium name="DOE Joint Genome Institute"/>
            <consortium name="Mycorrhizal Genomics Consortium"/>
            <person name="Kohler A."/>
            <person name="Kuo A."/>
            <person name="Nagy L.G."/>
            <person name="Floudas D."/>
            <person name="Copeland A."/>
            <person name="Barry K.W."/>
            <person name="Cichocki N."/>
            <person name="Veneault-Fourrey C."/>
            <person name="LaButti K."/>
            <person name="Lindquist E.A."/>
            <person name="Lipzen A."/>
            <person name="Lundell T."/>
            <person name="Morin E."/>
            <person name="Murat C."/>
            <person name="Riley R."/>
            <person name="Ohm R."/>
            <person name="Sun H."/>
            <person name="Tunlid A."/>
            <person name="Henrissat B."/>
            <person name="Grigoriev I.V."/>
            <person name="Hibbett D.S."/>
            <person name="Martin F."/>
        </authorList>
    </citation>
    <scope>NUCLEOTIDE SEQUENCE [LARGE SCALE GENOMIC DNA]</scope>
    <source>
        <strain evidence="2">Marx 270</strain>
    </source>
</reference>
<dbReference type="EMBL" id="KN831983">
    <property type="protein sequence ID" value="KIO02068.1"/>
    <property type="molecule type" value="Genomic_DNA"/>
</dbReference>
<dbReference type="AlphaFoldDB" id="A0A0C3IZ43"/>
<name>A0A0C3IZ43_PISTI</name>
<protein>
    <submittedName>
        <fullName evidence="1">Uncharacterized protein</fullName>
    </submittedName>
</protein>
<evidence type="ECO:0000313" key="2">
    <source>
        <dbReference type="Proteomes" id="UP000054217"/>
    </source>
</evidence>
<sequence length="252" mass="28696">LLNNGRLLTSKTFLCYFTWLDDMDEDQANKLLFPDDPQDVPHTVKLIWAIIRLAEINPAKPPYTQYGGIPDVDAVIDFKAIKMLAQILHHLVEPFINPALLLSQQVSYISTCSHLLFCQYHLNRASFLPNQLYYDIMMALKNVIFCIAKQLWLDSSSKFSLLNVGTDQIEVLFALIWMCGGHNSALNYKQGIDHLRSACNISGVYSQNPDLHCSHHRLNLTRSEHVDHLNCGMWQGDTIVHNCNLQVAWSEG</sequence>
<keyword evidence="2" id="KW-1185">Reference proteome</keyword>
<feature type="non-terminal residue" evidence="1">
    <location>
        <position position="1"/>
    </location>
</feature>
<dbReference type="Proteomes" id="UP000054217">
    <property type="component" value="Unassembled WGS sequence"/>
</dbReference>
<feature type="non-terminal residue" evidence="1">
    <location>
        <position position="252"/>
    </location>
</feature>
<evidence type="ECO:0000313" key="1">
    <source>
        <dbReference type="EMBL" id="KIO02068.1"/>
    </source>
</evidence>
<reference evidence="1 2" key="1">
    <citation type="submission" date="2014-04" db="EMBL/GenBank/DDBJ databases">
        <authorList>
            <consortium name="DOE Joint Genome Institute"/>
            <person name="Kuo A."/>
            <person name="Kohler A."/>
            <person name="Costa M.D."/>
            <person name="Nagy L.G."/>
            <person name="Floudas D."/>
            <person name="Copeland A."/>
            <person name="Barry K.W."/>
            <person name="Cichocki N."/>
            <person name="Veneault-Fourrey C."/>
            <person name="LaButti K."/>
            <person name="Lindquist E.A."/>
            <person name="Lipzen A."/>
            <person name="Lundell T."/>
            <person name="Morin E."/>
            <person name="Murat C."/>
            <person name="Sun H."/>
            <person name="Tunlid A."/>
            <person name="Henrissat B."/>
            <person name="Grigoriev I.V."/>
            <person name="Hibbett D.S."/>
            <person name="Martin F."/>
            <person name="Nordberg H.P."/>
            <person name="Cantor M.N."/>
            <person name="Hua S.X."/>
        </authorList>
    </citation>
    <scope>NUCLEOTIDE SEQUENCE [LARGE SCALE GENOMIC DNA]</scope>
    <source>
        <strain evidence="1 2">Marx 270</strain>
    </source>
</reference>